<protein>
    <submittedName>
        <fullName evidence="1">Uncharacterized protein</fullName>
    </submittedName>
</protein>
<gene>
    <name evidence="1" type="ORF">T03_10080</name>
</gene>
<dbReference type="AlphaFoldDB" id="A0A0V1AX63"/>
<proteinExistence type="predicted"/>
<organism evidence="1 2">
    <name type="scientific">Trichinella britovi</name>
    <name type="common">Parasitic roundworm</name>
    <dbReference type="NCBI Taxonomy" id="45882"/>
    <lineage>
        <taxon>Eukaryota</taxon>
        <taxon>Metazoa</taxon>
        <taxon>Ecdysozoa</taxon>
        <taxon>Nematoda</taxon>
        <taxon>Enoplea</taxon>
        <taxon>Dorylaimia</taxon>
        <taxon>Trichinellida</taxon>
        <taxon>Trichinellidae</taxon>
        <taxon>Trichinella</taxon>
    </lineage>
</organism>
<name>A0A0V1AX63_TRIBR</name>
<reference evidence="1 2" key="1">
    <citation type="submission" date="2015-01" db="EMBL/GenBank/DDBJ databases">
        <title>Evolution of Trichinella species and genotypes.</title>
        <authorList>
            <person name="Korhonen P.K."/>
            <person name="Edoardo P."/>
            <person name="Giuseppe L.R."/>
            <person name="Gasser R.B."/>
        </authorList>
    </citation>
    <scope>NUCLEOTIDE SEQUENCE [LARGE SCALE GENOMIC DNA]</scope>
    <source>
        <strain evidence="1">ISS120</strain>
    </source>
</reference>
<keyword evidence="2" id="KW-1185">Reference proteome</keyword>
<sequence length="45" mass="5139">MCHIMPTFYLKILIYWCKTDCCLSRSKEEDTAVGATEVSKSHDAI</sequence>
<dbReference type="EMBL" id="JYDI01001513">
    <property type="protein sequence ID" value="KRY29371.1"/>
    <property type="molecule type" value="Genomic_DNA"/>
</dbReference>
<evidence type="ECO:0000313" key="2">
    <source>
        <dbReference type="Proteomes" id="UP000054653"/>
    </source>
</evidence>
<evidence type="ECO:0000313" key="1">
    <source>
        <dbReference type="EMBL" id="KRY29371.1"/>
    </source>
</evidence>
<comment type="caution">
    <text evidence="1">The sequence shown here is derived from an EMBL/GenBank/DDBJ whole genome shotgun (WGS) entry which is preliminary data.</text>
</comment>
<accession>A0A0V1AX63</accession>
<dbReference type="Proteomes" id="UP000054653">
    <property type="component" value="Unassembled WGS sequence"/>
</dbReference>